<dbReference type="InterPro" id="IPR054611">
    <property type="entry name" value="NCAB"/>
</dbReference>
<evidence type="ECO:0000313" key="4">
    <source>
        <dbReference type="Proteomes" id="UP000239589"/>
    </source>
</evidence>
<dbReference type="InterPro" id="IPR054570">
    <property type="entry name" value="NCC-H_dom"/>
</dbReference>
<dbReference type="RefSeq" id="WP_207765456.1">
    <property type="nucleotide sequence ID" value="NZ_PGEM01000210.1"/>
</dbReference>
<feature type="domain" description="NACHT C-terminal Alpha/Beta" evidence="1">
    <location>
        <begin position="123"/>
        <end position="266"/>
    </location>
</feature>
<comment type="caution">
    <text evidence="3">The sequence shown here is derived from an EMBL/GenBank/DDBJ whole genome shotgun (WGS) entry which is preliminary data.</text>
</comment>
<dbReference type="AlphaFoldDB" id="A0A2S6CP65"/>
<feature type="non-terminal residue" evidence="3">
    <location>
        <position position="1"/>
    </location>
</feature>
<evidence type="ECO:0000259" key="2">
    <source>
        <dbReference type="Pfam" id="PF22730"/>
    </source>
</evidence>
<dbReference type="Pfam" id="PF22724">
    <property type="entry name" value="NCAB1"/>
    <property type="match status" value="1"/>
</dbReference>
<keyword evidence="4" id="KW-1185">Reference proteome</keyword>
<dbReference type="Pfam" id="PF22730">
    <property type="entry name" value="NCC-H"/>
    <property type="match status" value="1"/>
</dbReference>
<dbReference type="EMBL" id="PGEM01000210">
    <property type="protein sequence ID" value="PPJ61543.1"/>
    <property type="molecule type" value="Genomic_DNA"/>
</dbReference>
<dbReference type="Proteomes" id="UP000239589">
    <property type="component" value="Unassembled WGS sequence"/>
</dbReference>
<feature type="domain" description="NACHT C-terminal Cysteine and Histidine-containing" evidence="2">
    <location>
        <begin position="97"/>
        <end position="116"/>
    </location>
</feature>
<organism evidence="3 4">
    <name type="scientific">Cuspidothrix issatschenkoi CHARLIE-1</name>
    <dbReference type="NCBI Taxonomy" id="2052836"/>
    <lineage>
        <taxon>Bacteria</taxon>
        <taxon>Bacillati</taxon>
        <taxon>Cyanobacteriota</taxon>
        <taxon>Cyanophyceae</taxon>
        <taxon>Nostocales</taxon>
        <taxon>Aphanizomenonaceae</taxon>
        <taxon>Cuspidothrix</taxon>
    </lineage>
</organism>
<name>A0A2S6CP65_9CYAN</name>
<proteinExistence type="predicted"/>
<accession>A0A2S6CP65</accession>
<evidence type="ECO:0000259" key="1">
    <source>
        <dbReference type="Pfam" id="PF22724"/>
    </source>
</evidence>
<sequence length="267" mass="31219">YILRGYELINIINNNNNNNEEDTYFIIIDILVAIPVRNLNFIRTLIKLINSPVKPKHYSLICYYLIQILQGDLFAEAVSGLKDRWINEEEEDQDILHILWHCAQNMTYPEFYRVWHGNKTTIKNLESQFKNTHFLLTQLQPTEKTYPLTLNLKTLQNETDIIEISQEICNQIYFTACPENPEIPQINNAPQLKSKIPQIKKHLQTENLALIINNCEPNQEMIKFCNKLTDVLHIAFITEQPLDAPLKGFPNQPNLLNVIQHWINEIG</sequence>
<reference evidence="3 4" key="1">
    <citation type="submission" date="2018-02" db="EMBL/GenBank/DDBJ databases">
        <title>Discovery of a pederin family compound in a non-symbiotic bloom-forming cyanobacterium.</title>
        <authorList>
            <person name="Kust A."/>
            <person name="Mares J."/>
            <person name="Jokela J."/>
            <person name="Urajova P."/>
            <person name="Hajek J."/>
            <person name="Saurav K."/>
            <person name="Voracova K."/>
            <person name="Fewer D.P."/>
            <person name="Haapaniemi E."/>
            <person name="Permi P."/>
            <person name="Rehakova K."/>
            <person name="Sivonen K."/>
            <person name="Hrouzek P."/>
        </authorList>
    </citation>
    <scope>NUCLEOTIDE SEQUENCE [LARGE SCALE GENOMIC DNA]</scope>
    <source>
        <strain evidence="3 4">CHARLIE-1</strain>
    </source>
</reference>
<evidence type="ECO:0000313" key="3">
    <source>
        <dbReference type="EMBL" id="PPJ61543.1"/>
    </source>
</evidence>
<protein>
    <submittedName>
        <fullName evidence="3">Uncharacterized protein</fullName>
    </submittedName>
</protein>
<gene>
    <name evidence="3" type="ORF">CUN59_20335</name>
</gene>